<evidence type="ECO:0000259" key="11">
    <source>
        <dbReference type="Pfam" id="PF00129"/>
    </source>
</evidence>
<evidence type="ECO:0000256" key="7">
    <source>
        <dbReference type="ARBA" id="ARBA00023136"/>
    </source>
</evidence>
<dbReference type="GO" id="GO:0006955">
    <property type="term" value="P:immune response"/>
    <property type="evidence" value="ECO:0007669"/>
    <property type="project" value="TreeGrafter"/>
</dbReference>
<evidence type="ECO:0000256" key="4">
    <source>
        <dbReference type="ARBA" id="ARBA00022729"/>
    </source>
</evidence>
<keyword evidence="6" id="KW-1133">Transmembrane helix</keyword>
<evidence type="ECO:0000256" key="2">
    <source>
        <dbReference type="ARBA" id="ARBA00022451"/>
    </source>
</evidence>
<dbReference type="PANTHER" id="PTHR16675:SF242">
    <property type="entry name" value="MAJOR HISTOCOMPATIBILITY COMPLEX CLASS I-RELATED GENE PROTEIN"/>
    <property type="match status" value="1"/>
</dbReference>
<dbReference type="Pfam" id="PF00129">
    <property type="entry name" value="MHC_I"/>
    <property type="match status" value="1"/>
</dbReference>
<evidence type="ECO:0000256" key="3">
    <source>
        <dbReference type="ARBA" id="ARBA00022692"/>
    </source>
</evidence>
<evidence type="ECO:0000313" key="12">
    <source>
        <dbReference type="EMBL" id="NXC45004.1"/>
    </source>
</evidence>
<dbReference type="InterPro" id="IPR001039">
    <property type="entry name" value="MHC_I_a_a1/a2"/>
</dbReference>
<dbReference type="GO" id="GO:0042612">
    <property type="term" value="C:MHC class I protein complex"/>
    <property type="evidence" value="ECO:0007669"/>
    <property type="project" value="UniProtKB-KW"/>
</dbReference>
<evidence type="ECO:0000313" key="13">
    <source>
        <dbReference type="Proteomes" id="UP000613066"/>
    </source>
</evidence>
<evidence type="ECO:0000256" key="1">
    <source>
        <dbReference type="ARBA" id="ARBA00004479"/>
    </source>
</evidence>
<dbReference type="Gene3D" id="3.30.500.10">
    <property type="entry name" value="MHC class I-like antigen recognition-like"/>
    <property type="match status" value="1"/>
</dbReference>
<organism evidence="12 13">
    <name type="scientific">Penelope pileata</name>
    <dbReference type="NCBI Taxonomy" id="1118817"/>
    <lineage>
        <taxon>Eukaryota</taxon>
        <taxon>Metazoa</taxon>
        <taxon>Chordata</taxon>
        <taxon>Craniata</taxon>
        <taxon>Vertebrata</taxon>
        <taxon>Euteleostomi</taxon>
        <taxon>Archelosauria</taxon>
        <taxon>Archosauria</taxon>
        <taxon>Dinosauria</taxon>
        <taxon>Saurischia</taxon>
        <taxon>Theropoda</taxon>
        <taxon>Coelurosauria</taxon>
        <taxon>Aves</taxon>
        <taxon>Neognathae</taxon>
        <taxon>Galloanserae</taxon>
        <taxon>Galliformes</taxon>
        <taxon>Cracidae</taxon>
        <taxon>Penelope</taxon>
    </lineage>
</organism>
<dbReference type="SUPFAM" id="SSF54452">
    <property type="entry name" value="MHC antigen-recognition domain"/>
    <property type="match status" value="1"/>
</dbReference>
<comment type="similarity">
    <text evidence="10">Belongs to the MHC class I family.</text>
</comment>
<dbReference type="InterPro" id="IPR011161">
    <property type="entry name" value="MHC_I-like_Ag-recog"/>
</dbReference>
<dbReference type="InterPro" id="IPR011162">
    <property type="entry name" value="MHC_I/II-like_Ag-recog"/>
</dbReference>
<dbReference type="PRINTS" id="PR01638">
    <property type="entry name" value="MHCCLASSI"/>
</dbReference>
<evidence type="ECO:0000256" key="8">
    <source>
        <dbReference type="ARBA" id="ARBA00023157"/>
    </source>
</evidence>
<feature type="non-terminal residue" evidence="12">
    <location>
        <position position="1"/>
    </location>
</feature>
<dbReference type="FunFam" id="3.30.500.10:FF:000001">
    <property type="entry name" value="H-2 class I histocompatibility antigen, alpha chain"/>
    <property type="match status" value="1"/>
</dbReference>
<reference evidence="12" key="1">
    <citation type="submission" date="2019-09" db="EMBL/GenBank/DDBJ databases">
        <title>Bird 10,000 Genomes (B10K) Project - Family phase.</title>
        <authorList>
            <person name="Zhang G."/>
        </authorList>
    </citation>
    <scope>NUCLEOTIDE SEQUENCE</scope>
    <source>
        <strain evidence="12">B10K-DU-001-08</strain>
        <tissue evidence="12">Muscle</tissue>
    </source>
</reference>
<feature type="non-terminal residue" evidence="12">
    <location>
        <position position="96"/>
    </location>
</feature>
<dbReference type="GO" id="GO:0005615">
    <property type="term" value="C:extracellular space"/>
    <property type="evidence" value="ECO:0007669"/>
    <property type="project" value="TreeGrafter"/>
</dbReference>
<dbReference type="PANTHER" id="PTHR16675">
    <property type="entry name" value="MHC CLASS I-RELATED"/>
    <property type="match status" value="1"/>
</dbReference>
<feature type="domain" description="MHC class I-like antigen recognition-like" evidence="11">
    <location>
        <begin position="1"/>
        <end position="95"/>
    </location>
</feature>
<keyword evidence="13" id="KW-1185">Reference proteome</keyword>
<dbReference type="GO" id="GO:0002474">
    <property type="term" value="P:antigen processing and presentation of peptide antigen via MHC class I"/>
    <property type="evidence" value="ECO:0007669"/>
    <property type="project" value="UniProtKB-KW"/>
</dbReference>
<protein>
    <submittedName>
        <fullName evidence="12">HA1F protein</fullName>
    </submittedName>
</protein>
<dbReference type="InterPro" id="IPR037055">
    <property type="entry name" value="MHC_I-like_Ag-recog_sf"/>
</dbReference>
<keyword evidence="8" id="KW-1015">Disulfide bond</keyword>
<sequence length="96" mass="11083">RYNQSGGSHTLQRTFGCDVFEDGAIRGFYQYGYDGGDYIAFDKDTMTFSAADDAAQITKRKWEEEGIKAQKLKQYLEHTCIEDLKRYMEYGKAVLE</sequence>
<keyword evidence="2" id="KW-0490">MHC I</keyword>
<evidence type="ECO:0000256" key="6">
    <source>
        <dbReference type="ARBA" id="ARBA00022989"/>
    </source>
</evidence>
<comment type="subcellular location">
    <subcellularLocation>
        <location evidence="1">Membrane</location>
        <topology evidence="1">Single-pass type I membrane protein</topology>
    </subcellularLocation>
</comment>
<keyword evidence="3" id="KW-0812">Transmembrane</keyword>
<keyword evidence="9" id="KW-0325">Glycoprotein</keyword>
<comment type="caution">
    <text evidence="12">The sequence shown here is derived from an EMBL/GenBank/DDBJ whole genome shotgun (WGS) entry which is preliminary data.</text>
</comment>
<proteinExistence type="inferred from homology"/>
<dbReference type="OrthoDB" id="8936120at2759"/>
<name>A0A851NWX5_9GALL</name>
<dbReference type="InterPro" id="IPR050208">
    <property type="entry name" value="MHC_class-I_related"/>
</dbReference>
<keyword evidence="7" id="KW-0472">Membrane</keyword>
<dbReference type="GO" id="GO:0009897">
    <property type="term" value="C:external side of plasma membrane"/>
    <property type="evidence" value="ECO:0007669"/>
    <property type="project" value="TreeGrafter"/>
</dbReference>
<dbReference type="EMBL" id="WBMW01003450">
    <property type="protein sequence ID" value="NXC45004.1"/>
    <property type="molecule type" value="Genomic_DNA"/>
</dbReference>
<evidence type="ECO:0000256" key="5">
    <source>
        <dbReference type="ARBA" id="ARBA00022859"/>
    </source>
</evidence>
<dbReference type="AlphaFoldDB" id="A0A851NWX5"/>
<accession>A0A851NWX5</accession>
<keyword evidence="4" id="KW-0732">Signal</keyword>
<keyword evidence="5" id="KW-0391">Immunity</keyword>
<evidence type="ECO:0000256" key="9">
    <source>
        <dbReference type="ARBA" id="ARBA00023180"/>
    </source>
</evidence>
<dbReference type="Proteomes" id="UP000613066">
    <property type="component" value="Unassembled WGS sequence"/>
</dbReference>
<evidence type="ECO:0000256" key="10">
    <source>
        <dbReference type="RuleBase" id="RU004439"/>
    </source>
</evidence>
<gene>
    <name evidence="12" type="primary">Ha1f_5</name>
    <name evidence="12" type="ORF">PENPIL_R11703</name>
</gene>